<gene>
    <name evidence="2" type="ORF">CSUI_002003</name>
</gene>
<evidence type="ECO:0000313" key="3">
    <source>
        <dbReference type="Proteomes" id="UP000221165"/>
    </source>
</evidence>
<sequence>MTSSPCLHSSSPSSPLSPAEPSSSSTVSSTLPPLSSSLNSSVSSPSSPCCFHPSSSALSPASSSASSKLPCSSSLSAPSTDTPDQHLHTQTTASLTPTAPSVTSPSSPSSSNSTTLSLSVASSPARLPVSQKGKSLGILKKRVSGTSSGEDAENPPCYLCWFLYHNDYNGFRLEELEALARSEGGASTEYLWRHGELERPSSDSEAQFVYCQIPSEEIAKCILKKSILIRAFIEVRCKLPD</sequence>
<dbReference type="GO" id="GO:0008168">
    <property type="term" value="F:methyltransferase activity"/>
    <property type="evidence" value="ECO:0007669"/>
    <property type="project" value="UniProtKB-KW"/>
</dbReference>
<accession>A0A2C6LB01</accession>
<organism evidence="2 3">
    <name type="scientific">Cystoisospora suis</name>
    <dbReference type="NCBI Taxonomy" id="483139"/>
    <lineage>
        <taxon>Eukaryota</taxon>
        <taxon>Sar</taxon>
        <taxon>Alveolata</taxon>
        <taxon>Apicomplexa</taxon>
        <taxon>Conoidasida</taxon>
        <taxon>Coccidia</taxon>
        <taxon>Eucoccidiorida</taxon>
        <taxon>Eimeriorina</taxon>
        <taxon>Sarcocystidae</taxon>
        <taxon>Cystoisospora</taxon>
    </lineage>
</organism>
<feature type="compositionally biased region" description="Low complexity" evidence="1">
    <location>
        <begin position="91"/>
        <end position="124"/>
    </location>
</feature>
<evidence type="ECO:0000256" key="1">
    <source>
        <dbReference type="SAM" id="MobiDB-lite"/>
    </source>
</evidence>
<evidence type="ECO:0000313" key="2">
    <source>
        <dbReference type="EMBL" id="PHJ24146.1"/>
    </source>
</evidence>
<dbReference type="EMBL" id="MIGC01000832">
    <property type="protein sequence ID" value="PHJ24146.1"/>
    <property type="molecule type" value="Genomic_DNA"/>
</dbReference>
<dbReference type="GeneID" id="94425416"/>
<feature type="region of interest" description="Disordered" evidence="1">
    <location>
        <begin position="1"/>
        <end position="124"/>
    </location>
</feature>
<dbReference type="RefSeq" id="XP_067925820.1">
    <property type="nucleotide sequence ID" value="XM_068062205.1"/>
</dbReference>
<dbReference type="GO" id="GO:0032259">
    <property type="term" value="P:methylation"/>
    <property type="evidence" value="ECO:0007669"/>
    <property type="project" value="UniProtKB-KW"/>
</dbReference>
<keyword evidence="2" id="KW-0489">Methyltransferase</keyword>
<dbReference type="OrthoDB" id="296065at2759"/>
<dbReference type="AlphaFoldDB" id="A0A2C6LB01"/>
<name>A0A2C6LB01_9APIC</name>
<feature type="compositionally biased region" description="Low complexity" evidence="1">
    <location>
        <begin position="1"/>
        <end position="79"/>
    </location>
</feature>
<proteinExistence type="predicted"/>
<reference evidence="2 3" key="1">
    <citation type="journal article" date="2017" name="Int. J. Parasitol.">
        <title>The genome of the protozoan parasite Cystoisospora suis and a reverse vaccinology approach to identify vaccine candidates.</title>
        <authorList>
            <person name="Palmieri N."/>
            <person name="Shrestha A."/>
            <person name="Ruttkowski B."/>
            <person name="Beck T."/>
            <person name="Vogl C."/>
            <person name="Tomley F."/>
            <person name="Blake D.P."/>
            <person name="Joachim A."/>
        </authorList>
    </citation>
    <scope>NUCLEOTIDE SEQUENCE [LARGE SCALE GENOMIC DNA]</scope>
    <source>
        <strain evidence="2 3">Wien I</strain>
    </source>
</reference>
<dbReference type="Proteomes" id="UP000221165">
    <property type="component" value="Unassembled WGS sequence"/>
</dbReference>
<comment type="caution">
    <text evidence="2">The sequence shown here is derived from an EMBL/GenBank/DDBJ whole genome shotgun (WGS) entry which is preliminary data.</text>
</comment>
<keyword evidence="3" id="KW-1185">Reference proteome</keyword>
<dbReference type="VEuPathDB" id="ToxoDB:CSUI_002003"/>
<protein>
    <submittedName>
        <fullName evidence="2">Trna guanosine-2-o-methyltransferase trm11-like related</fullName>
    </submittedName>
</protein>
<keyword evidence="2" id="KW-0808">Transferase</keyword>